<evidence type="ECO:0008006" key="3">
    <source>
        <dbReference type="Google" id="ProtNLM"/>
    </source>
</evidence>
<evidence type="ECO:0000313" key="1">
    <source>
        <dbReference type="EMBL" id="KRT16052.1"/>
    </source>
</evidence>
<dbReference type="RefSeq" id="WP_057932395.1">
    <property type="nucleotide sequence ID" value="NZ_LMZQ01000006.1"/>
</dbReference>
<organism evidence="1 2">
    <name type="scientific">Pedobacter ginsenosidimutans</name>
    <dbReference type="NCBI Taxonomy" id="687842"/>
    <lineage>
        <taxon>Bacteria</taxon>
        <taxon>Pseudomonadati</taxon>
        <taxon>Bacteroidota</taxon>
        <taxon>Sphingobacteriia</taxon>
        <taxon>Sphingobacteriales</taxon>
        <taxon>Sphingobacteriaceae</taxon>
        <taxon>Pedobacter</taxon>
    </lineage>
</organism>
<name>A0A0T5VR70_9SPHI</name>
<sequence>MKNIFQPAVTSEIIERINKLTPATTQLWGKMNVAQMLAHCNVTYEMVYDDIHPKPGPIMKFILKKLVKSKVVSEKPYPKNNQTAPPFIIKGEKDFEKEKRRLIDYINQTQQLGENHFDGKESHSFGPLAKTEWNNMFYKHLDHHLAQFGA</sequence>
<reference evidence="1 2" key="1">
    <citation type="submission" date="2015-11" db="EMBL/GenBank/DDBJ databases">
        <title>Sequence of Pedobacter ginsenosidimutans.</title>
        <authorList>
            <person name="Carson E."/>
            <person name="Keyser V."/>
            <person name="Newman J."/>
            <person name="Miller J."/>
        </authorList>
    </citation>
    <scope>NUCLEOTIDE SEQUENCE [LARGE SCALE GENOMIC DNA]</scope>
    <source>
        <strain evidence="1 2">KACC 14530</strain>
    </source>
</reference>
<dbReference type="STRING" id="687842.ASU31_11160"/>
<gene>
    <name evidence="1" type="ORF">ASU31_11160</name>
</gene>
<proteinExistence type="predicted"/>
<accession>A0A0T5VR70</accession>
<dbReference type="OrthoDB" id="2599194at2"/>
<dbReference type="AlphaFoldDB" id="A0A0T5VR70"/>
<protein>
    <recommendedName>
        <fullName evidence="3">DUF1569 domain-containing protein</fullName>
    </recommendedName>
</protein>
<dbReference type="InterPro" id="IPR011463">
    <property type="entry name" value="DUF1569"/>
</dbReference>
<keyword evidence="2" id="KW-1185">Reference proteome</keyword>
<evidence type="ECO:0000313" key="2">
    <source>
        <dbReference type="Proteomes" id="UP000051950"/>
    </source>
</evidence>
<dbReference type="InterPro" id="IPR034660">
    <property type="entry name" value="DinB/YfiT-like"/>
</dbReference>
<dbReference type="Pfam" id="PF07606">
    <property type="entry name" value="DUF1569"/>
    <property type="match status" value="1"/>
</dbReference>
<dbReference type="Proteomes" id="UP000051950">
    <property type="component" value="Unassembled WGS sequence"/>
</dbReference>
<dbReference type="Gene3D" id="1.20.120.450">
    <property type="entry name" value="dinb family like domain"/>
    <property type="match status" value="1"/>
</dbReference>
<comment type="caution">
    <text evidence="1">The sequence shown here is derived from an EMBL/GenBank/DDBJ whole genome shotgun (WGS) entry which is preliminary data.</text>
</comment>
<dbReference type="EMBL" id="LMZQ01000006">
    <property type="protein sequence ID" value="KRT16052.1"/>
    <property type="molecule type" value="Genomic_DNA"/>
</dbReference>